<reference evidence="6 7" key="1">
    <citation type="submission" date="2014-09" db="EMBL/GenBank/DDBJ databases">
        <title>Alistipes sp. 627, sp. nov., a novel member of the family Rikenellaceae isolated from human faeces.</title>
        <authorList>
            <person name="Shkoporov A.N."/>
            <person name="Chaplin A.V."/>
            <person name="Motuzova O.V."/>
            <person name="Kafarskaia L.I."/>
            <person name="Khokhlova E.V."/>
            <person name="Efimov B.A."/>
        </authorList>
    </citation>
    <scope>NUCLEOTIDE SEQUENCE [LARGE SCALE GENOMIC DNA]</scope>
    <source>
        <strain evidence="6 7">627</strain>
    </source>
</reference>
<dbReference type="NCBIfam" id="NF003642">
    <property type="entry name" value="PRK05282.1"/>
    <property type="match status" value="1"/>
</dbReference>
<evidence type="ECO:0000313" key="6">
    <source>
        <dbReference type="EMBL" id="KHE41381.1"/>
    </source>
</evidence>
<keyword evidence="3" id="KW-0378">Hydrolase</keyword>
<dbReference type="PANTHER" id="PTHR20842:SF0">
    <property type="entry name" value="ALPHA-ASPARTYL DIPEPTIDASE"/>
    <property type="match status" value="1"/>
</dbReference>
<comment type="similarity">
    <text evidence="1">Belongs to the peptidase S51 family.</text>
</comment>
<dbReference type="InterPro" id="IPR001711">
    <property type="entry name" value="PLipase_C_Pinositol-sp_Y"/>
</dbReference>
<evidence type="ECO:0000256" key="3">
    <source>
        <dbReference type="ARBA" id="ARBA00022801"/>
    </source>
</evidence>
<sequence>MRLLLISNSTNAGEEYLKYPIGDIAEFLSCANEVLFIPYAAVTFSYDEYAAKVQRRFDEIDIRVRPIHREADPVRAVMEAEAVVVGGGNTFALIKKMQEQRLLGPLHERIMDGLPYVGWSAGSNVACPTIRTTNDMPIVEPESFRAIGAVGFQINPHYLDANPVGHAGETREQRIEEFIAANPGVYVAGLREGCMLHVEGNGMTLKGPRPMRVFRFGEAPREIEPGADLSFLMEKA</sequence>
<evidence type="ECO:0000256" key="1">
    <source>
        <dbReference type="ARBA" id="ARBA00006534"/>
    </source>
</evidence>
<evidence type="ECO:0000259" key="5">
    <source>
        <dbReference type="PROSITE" id="PS50008"/>
    </source>
</evidence>
<dbReference type="Proteomes" id="UP000030889">
    <property type="component" value="Unassembled WGS sequence"/>
</dbReference>
<keyword evidence="2" id="KW-0645">Protease</keyword>
<dbReference type="PROSITE" id="PS50008">
    <property type="entry name" value="PIPLC_Y_DOMAIN"/>
    <property type="match status" value="1"/>
</dbReference>
<dbReference type="EMBL" id="JRGF01000011">
    <property type="protein sequence ID" value="KHE41381.1"/>
    <property type="molecule type" value="Genomic_DNA"/>
</dbReference>
<gene>
    <name evidence="6" type="ORF">LG35_08560</name>
</gene>
<dbReference type="Gene3D" id="3.40.50.880">
    <property type="match status" value="1"/>
</dbReference>
<organism evidence="6 7">
    <name type="scientific">Alistipes inops</name>
    <dbReference type="NCBI Taxonomy" id="1501391"/>
    <lineage>
        <taxon>Bacteria</taxon>
        <taxon>Pseudomonadati</taxon>
        <taxon>Bacteroidota</taxon>
        <taxon>Bacteroidia</taxon>
        <taxon>Bacteroidales</taxon>
        <taxon>Rikenellaceae</taxon>
        <taxon>Alistipes</taxon>
    </lineage>
</organism>
<evidence type="ECO:0000256" key="4">
    <source>
        <dbReference type="ARBA" id="ARBA00022825"/>
    </source>
</evidence>
<keyword evidence="7" id="KW-1185">Reference proteome</keyword>
<proteinExistence type="inferred from homology"/>
<evidence type="ECO:0000313" key="7">
    <source>
        <dbReference type="Proteomes" id="UP000030889"/>
    </source>
</evidence>
<keyword evidence="4" id="KW-0720">Serine protease</keyword>
<dbReference type="SUPFAM" id="SSF52317">
    <property type="entry name" value="Class I glutamine amidotransferase-like"/>
    <property type="match status" value="1"/>
</dbReference>
<dbReference type="CDD" id="cd03146">
    <property type="entry name" value="GAT1_Peptidase_E"/>
    <property type="match status" value="1"/>
</dbReference>
<protein>
    <submittedName>
        <fullName evidence="6">Peptidase</fullName>
    </submittedName>
</protein>
<dbReference type="RefSeq" id="WP_035473953.1">
    <property type="nucleotide sequence ID" value="NZ_JRGF01000011.1"/>
</dbReference>
<accession>A0ABR4YHY2</accession>
<name>A0ABR4YHY2_9BACT</name>
<dbReference type="PANTHER" id="PTHR20842">
    <property type="entry name" value="PROTEASE S51 ALPHA-ASPARTYL DIPEPTIDASE"/>
    <property type="match status" value="1"/>
</dbReference>
<evidence type="ECO:0000256" key="2">
    <source>
        <dbReference type="ARBA" id="ARBA00022670"/>
    </source>
</evidence>
<dbReference type="Pfam" id="PF03575">
    <property type="entry name" value="Peptidase_S51"/>
    <property type="match status" value="1"/>
</dbReference>
<dbReference type="InterPro" id="IPR029062">
    <property type="entry name" value="Class_I_gatase-like"/>
</dbReference>
<comment type="caution">
    <text evidence="6">The sequence shown here is derived from an EMBL/GenBank/DDBJ whole genome shotgun (WGS) entry which is preliminary data.</text>
</comment>
<feature type="domain" description="PI-PLC Y-box" evidence="5">
    <location>
        <begin position="115"/>
        <end position="159"/>
    </location>
</feature>
<dbReference type="InterPro" id="IPR005320">
    <property type="entry name" value="Peptidase_S51"/>
</dbReference>